<feature type="region of interest" description="Disordered" evidence="10">
    <location>
        <begin position="191"/>
        <end position="211"/>
    </location>
</feature>
<evidence type="ECO:0000313" key="11">
    <source>
        <dbReference type="EMBL" id="OQS02454.1"/>
    </source>
</evidence>
<evidence type="ECO:0000256" key="1">
    <source>
        <dbReference type="ARBA" id="ARBA00004114"/>
    </source>
</evidence>
<feature type="compositionally biased region" description="Pro residues" evidence="10">
    <location>
        <begin position="247"/>
        <end position="270"/>
    </location>
</feature>
<protein>
    <recommendedName>
        <fullName evidence="3">Centrosomal protein of 162 kDa</fullName>
    </recommendedName>
</protein>
<evidence type="ECO:0000256" key="3">
    <source>
        <dbReference type="ARBA" id="ARBA00021406"/>
    </source>
</evidence>
<organism evidence="11 12">
    <name type="scientific">Thraustotheca clavata</name>
    <dbReference type="NCBI Taxonomy" id="74557"/>
    <lineage>
        <taxon>Eukaryota</taxon>
        <taxon>Sar</taxon>
        <taxon>Stramenopiles</taxon>
        <taxon>Oomycota</taxon>
        <taxon>Saprolegniomycetes</taxon>
        <taxon>Saprolegniales</taxon>
        <taxon>Achlyaceae</taxon>
        <taxon>Thraustotheca</taxon>
    </lineage>
</organism>
<dbReference type="GO" id="GO:0005814">
    <property type="term" value="C:centriole"/>
    <property type="evidence" value="ECO:0007669"/>
    <property type="project" value="UniProtKB-SubCell"/>
</dbReference>
<feature type="region of interest" description="Disordered" evidence="10">
    <location>
        <begin position="148"/>
        <end position="173"/>
    </location>
</feature>
<name>A0A1V9ZWR9_9STRA</name>
<evidence type="ECO:0000256" key="4">
    <source>
        <dbReference type="ARBA" id="ARBA00022490"/>
    </source>
</evidence>
<keyword evidence="4" id="KW-0963">Cytoplasm</keyword>
<keyword evidence="12" id="KW-1185">Reference proteome</keyword>
<dbReference type="SUPFAM" id="SSF101447">
    <property type="entry name" value="Formin homology 2 domain (FH2 domain)"/>
    <property type="match status" value="1"/>
</dbReference>
<sequence length="1050" mass="120721">MNVLAQSNENEKKSRKRKQKKAKVISQPRKLSLEERVADILKRHGSAQVEEEVVAAPVEGTPMAETQTALSPVIETAIEPTAATENVSDESSDSLGMESADFEVGGYGKKLKAVDVKKEISEKEQNYDDEQSEARSSFDAPFVLHAVPQVHTTEKQPDRYDVHENTTEEPKEEFESTFAKMKELFTLETVPAADTAPVDNESNGYGDDTFDNIEANEDVLAKESADDVMHMYEADEFEESTDIAIISPPPPPPPLEFDPPSPGPPPPPDNIPEQPEPLNLDHPLEEPSSITPLYTFSEEPPTFQYDLRAKVVETIIPPPELTTTIECDEIYSRQNTEIKVDIVTTMPNPVQTRSFLSDQVVQQPSNIDQRVREQTPSTEQHIVLQNQVVNPEVAIITRSILDQIPPTERFKQLQEQLSKSQLELTARSNEAFERDKIMIRAFSNKENEMKLQLQAAEREILALQHQVEALSTDKDVHTLSDARLLGKYVHSQSSNGVTMTNNAYETMRKEMETQEGLIKGYQIENERLMQQLKDVRRDLEYDVHLNNQELQATIKELRQQLQHQQKPARHLEVQLQADARIRSLEEELYLLRENHKNVERELKYELDTVKQAKKELECRIAGVQMDKLAQENEAYNKLQADYNALKNDCDAKVAQVQSKLDWYIQNQRYIDEQDELLRYQRETIDDLKQQLAVKTNAKSKGRAPSDIKRIQALEAQLAEMEKAMRKRHPDSLVNLILASKPAHEDQLNDLRNHYEQELEALQKQLSDAEHTHELKMTAFRQQHERIVQQLEQQSKPKENTDITRLRTFYQKKIKELERKLEHKGNKPENETQIYQGDLSSKAAIERLEKECVGLKTELANVHQQLQLSEEARQHLVQTLASTISKPDEPPKHELQPPNDGLLDKIQFHQQEYDDLKSKHVVEMQQTKDLLHEEILRLTTKLTDAHYETQRVMEVAARVPHLEETISDLTRQLQIPNTPSMLQYHTLEMQINALMQKYTVREAELEALLQQATTCNQLEKATLQHQYESKLALKNAEILDEMLTELEALRQ</sequence>
<dbReference type="GO" id="GO:0005879">
    <property type="term" value="C:axonemal microtubule"/>
    <property type="evidence" value="ECO:0007669"/>
    <property type="project" value="TreeGrafter"/>
</dbReference>
<dbReference type="Proteomes" id="UP000243217">
    <property type="component" value="Unassembled WGS sequence"/>
</dbReference>
<comment type="caution">
    <text evidence="11">The sequence shown here is derived from an EMBL/GenBank/DDBJ whole genome shotgun (WGS) entry which is preliminary data.</text>
</comment>
<feature type="compositionally biased region" description="Basic residues" evidence="10">
    <location>
        <begin position="13"/>
        <end position="23"/>
    </location>
</feature>
<evidence type="ECO:0000256" key="9">
    <source>
        <dbReference type="SAM" id="Coils"/>
    </source>
</evidence>
<feature type="region of interest" description="Disordered" evidence="10">
    <location>
        <begin position="78"/>
        <end position="100"/>
    </location>
</feature>
<comment type="similarity">
    <text evidence="2">Belongs to the CEP162 family.</text>
</comment>
<dbReference type="InterPro" id="IPR038774">
    <property type="entry name" value="CEP162-like"/>
</dbReference>
<feature type="region of interest" description="Disordered" evidence="10">
    <location>
        <begin position="243"/>
        <end position="290"/>
    </location>
</feature>
<feature type="region of interest" description="Disordered" evidence="10">
    <location>
        <begin position="1"/>
        <end position="28"/>
    </location>
</feature>
<feature type="compositionally biased region" description="Basic and acidic residues" evidence="10">
    <location>
        <begin position="152"/>
        <end position="169"/>
    </location>
</feature>
<feature type="coiled-coil region" evidence="9">
    <location>
        <begin position="511"/>
        <end position="690"/>
    </location>
</feature>
<keyword evidence="8" id="KW-0206">Cytoskeleton</keyword>
<gene>
    <name evidence="11" type="ORF">THRCLA_05172</name>
</gene>
<evidence type="ECO:0000256" key="7">
    <source>
        <dbReference type="ARBA" id="ARBA00023054"/>
    </source>
</evidence>
<reference evidence="11 12" key="1">
    <citation type="journal article" date="2014" name="Genome Biol. Evol.">
        <title>The secreted proteins of Achlya hypogyna and Thraustotheca clavata identify the ancestral oomycete secretome and reveal gene acquisitions by horizontal gene transfer.</title>
        <authorList>
            <person name="Misner I."/>
            <person name="Blouin N."/>
            <person name="Leonard G."/>
            <person name="Richards T.A."/>
            <person name="Lane C.E."/>
        </authorList>
    </citation>
    <scope>NUCLEOTIDE SEQUENCE [LARGE SCALE GENOMIC DNA]</scope>
    <source>
        <strain evidence="11 12">ATCC 34112</strain>
    </source>
</reference>
<dbReference type="STRING" id="74557.A0A1V9ZWR9"/>
<feature type="coiled-coil region" evidence="9">
    <location>
        <begin position="744"/>
        <end position="771"/>
    </location>
</feature>
<evidence type="ECO:0000256" key="5">
    <source>
        <dbReference type="ARBA" id="ARBA00022701"/>
    </source>
</evidence>
<feature type="coiled-coil region" evidence="9">
    <location>
        <begin position="439"/>
        <end position="473"/>
    </location>
</feature>
<evidence type="ECO:0000256" key="2">
    <source>
        <dbReference type="ARBA" id="ARBA00009485"/>
    </source>
</evidence>
<dbReference type="AlphaFoldDB" id="A0A1V9ZWR9"/>
<dbReference type="PANTHER" id="PTHR34031:SF1">
    <property type="entry name" value="CENTROSOMAL PROTEIN OF 162 KDA"/>
    <property type="match status" value="1"/>
</dbReference>
<evidence type="ECO:0000256" key="10">
    <source>
        <dbReference type="SAM" id="MobiDB-lite"/>
    </source>
</evidence>
<evidence type="ECO:0000256" key="6">
    <source>
        <dbReference type="ARBA" id="ARBA00022794"/>
    </source>
</evidence>
<comment type="subcellular location">
    <subcellularLocation>
        <location evidence="1">Cytoplasm</location>
        <location evidence="1">Cytoskeleton</location>
        <location evidence="1">Microtubule organizing center</location>
        <location evidence="1">Centrosome</location>
        <location evidence="1">Centriole</location>
    </subcellularLocation>
</comment>
<dbReference type="EMBL" id="JNBS01001126">
    <property type="protein sequence ID" value="OQS02454.1"/>
    <property type="molecule type" value="Genomic_DNA"/>
</dbReference>
<dbReference type="GO" id="GO:0060271">
    <property type="term" value="P:cilium assembly"/>
    <property type="evidence" value="ECO:0007669"/>
    <property type="project" value="TreeGrafter"/>
</dbReference>
<feature type="coiled-coil region" evidence="9">
    <location>
        <begin position="799"/>
        <end position="864"/>
    </location>
</feature>
<keyword evidence="7 9" id="KW-0175">Coiled coil</keyword>
<proteinExistence type="inferred from homology"/>
<dbReference type="PANTHER" id="PTHR34031">
    <property type="entry name" value="CENTROSOMAL PROTEIN OF 162 KDA"/>
    <property type="match status" value="1"/>
</dbReference>
<accession>A0A1V9ZWR9</accession>
<keyword evidence="5" id="KW-0493">Microtubule</keyword>
<keyword evidence="6" id="KW-0970">Cilium biogenesis/degradation</keyword>
<dbReference type="OrthoDB" id="2157184at2759"/>
<evidence type="ECO:0000256" key="8">
    <source>
        <dbReference type="ARBA" id="ARBA00023212"/>
    </source>
</evidence>
<evidence type="ECO:0000313" key="12">
    <source>
        <dbReference type="Proteomes" id="UP000243217"/>
    </source>
</evidence>